<name>A0A9P8PCK7_9ASCO</name>
<dbReference type="Proteomes" id="UP000788993">
    <property type="component" value="Unassembled WGS sequence"/>
</dbReference>
<organism evidence="1 2">
    <name type="scientific">Ogataea polymorpha</name>
    <dbReference type="NCBI Taxonomy" id="460523"/>
    <lineage>
        <taxon>Eukaryota</taxon>
        <taxon>Fungi</taxon>
        <taxon>Dikarya</taxon>
        <taxon>Ascomycota</taxon>
        <taxon>Saccharomycotina</taxon>
        <taxon>Pichiomycetes</taxon>
        <taxon>Pichiales</taxon>
        <taxon>Pichiaceae</taxon>
        <taxon>Ogataea</taxon>
    </lineage>
</organism>
<accession>A0A9P8PCK7</accession>
<reference evidence="1" key="2">
    <citation type="submission" date="2021-01" db="EMBL/GenBank/DDBJ databases">
        <authorList>
            <person name="Schikora-Tamarit M.A."/>
        </authorList>
    </citation>
    <scope>NUCLEOTIDE SEQUENCE</scope>
    <source>
        <strain evidence="1">NCAIM Y.01608</strain>
    </source>
</reference>
<sequence length="157" mass="17853">MISSSTSVVIGLRISQNIINHVKNIFDVCLGNIENGMLALEAVFHHIFVNRNCIDLFHCAWLGPVIKSAKTIRRYIDPIMAFQGLEEIVIRLLPVQIHKPFLNEVQKHAIISIAYMTKPKLFVQYGVEVIKVLWFSINQAARIVKAKECKADNSNIR</sequence>
<reference evidence="1" key="1">
    <citation type="journal article" date="2021" name="Open Biol.">
        <title>Shared evolutionary footprints suggest mitochondrial oxidative damage underlies multiple complex I losses in fungi.</title>
        <authorList>
            <person name="Schikora-Tamarit M.A."/>
            <person name="Marcet-Houben M."/>
            <person name="Nosek J."/>
            <person name="Gabaldon T."/>
        </authorList>
    </citation>
    <scope>NUCLEOTIDE SEQUENCE</scope>
    <source>
        <strain evidence="1">NCAIM Y.01608</strain>
    </source>
</reference>
<evidence type="ECO:0000313" key="2">
    <source>
        <dbReference type="Proteomes" id="UP000788993"/>
    </source>
</evidence>
<proteinExistence type="predicted"/>
<gene>
    <name evidence="1" type="ORF">OGATHE_002600</name>
</gene>
<dbReference type="AlphaFoldDB" id="A0A9P8PCK7"/>
<comment type="caution">
    <text evidence="1">The sequence shown here is derived from an EMBL/GenBank/DDBJ whole genome shotgun (WGS) entry which is preliminary data.</text>
</comment>
<evidence type="ECO:0000313" key="1">
    <source>
        <dbReference type="EMBL" id="KAH3669788.1"/>
    </source>
</evidence>
<dbReference type="EMBL" id="JAEUBD010000983">
    <property type="protein sequence ID" value="KAH3669788.1"/>
    <property type="molecule type" value="Genomic_DNA"/>
</dbReference>
<protein>
    <submittedName>
        <fullName evidence="1">Uncharacterized protein</fullName>
    </submittedName>
</protein>
<keyword evidence="2" id="KW-1185">Reference proteome</keyword>